<feature type="domain" description="Transglycosylase SLT" evidence="2">
    <location>
        <begin position="65"/>
        <end position="169"/>
    </location>
</feature>
<keyword evidence="4" id="KW-1185">Reference proteome</keyword>
<dbReference type="RefSeq" id="WP_277733502.1">
    <property type="nucleotide sequence ID" value="NZ_CP120733.1"/>
</dbReference>
<dbReference type="PANTHER" id="PTHR37423:SF2">
    <property type="entry name" value="MEMBRANE-BOUND LYTIC MUREIN TRANSGLYCOSYLASE C"/>
    <property type="match status" value="1"/>
</dbReference>
<dbReference type="InterPro" id="IPR008258">
    <property type="entry name" value="Transglycosylase_SLT_dom_1"/>
</dbReference>
<dbReference type="CDD" id="cd00254">
    <property type="entry name" value="LT-like"/>
    <property type="match status" value="1"/>
</dbReference>
<reference evidence="3 4" key="1">
    <citation type="submission" date="2023-03" db="EMBL/GenBank/DDBJ databases">
        <title>Complete genome sequence of Tepidibacter sp. SWIR-1, isolated from a deep-sea hydrothermal vent.</title>
        <authorList>
            <person name="Li X."/>
        </authorList>
    </citation>
    <scope>NUCLEOTIDE SEQUENCE [LARGE SCALE GENOMIC DNA]</scope>
    <source>
        <strain evidence="3 4">SWIR-1</strain>
    </source>
</reference>
<sequence>MNNFVNQIYLNKLNEIQSRIPVKLITNENNNNFKELLNEKTSINDQSSTNGTTSSNSSQSYIDKVIKEASSKYNIDENLIRSVIQAESNFNPNATSSKGAMGLMQLMPGTAKSLNVKNPYDAKENILGGTKYLDSLLDKYNNTPLALASYNAGPGNVDKYNGIPPFKETQGYVNKVMNTYKKLNNETKKNSSTR</sequence>
<name>A0ABY8EHT8_9FIRM</name>
<dbReference type="InterPro" id="IPR023346">
    <property type="entry name" value="Lysozyme-like_dom_sf"/>
</dbReference>
<dbReference type="Gene3D" id="1.10.530.10">
    <property type="match status" value="1"/>
</dbReference>
<dbReference type="PANTHER" id="PTHR37423">
    <property type="entry name" value="SOLUBLE LYTIC MUREIN TRANSGLYCOSYLASE-RELATED"/>
    <property type="match status" value="1"/>
</dbReference>
<dbReference type="Proteomes" id="UP001222800">
    <property type="component" value="Chromosome"/>
</dbReference>
<accession>A0ABY8EHT8</accession>
<evidence type="ECO:0000259" key="2">
    <source>
        <dbReference type="Pfam" id="PF01464"/>
    </source>
</evidence>
<organism evidence="3 4">
    <name type="scientific">Tepidibacter hydrothermalis</name>
    <dbReference type="NCBI Taxonomy" id="3036126"/>
    <lineage>
        <taxon>Bacteria</taxon>
        <taxon>Bacillati</taxon>
        <taxon>Bacillota</taxon>
        <taxon>Clostridia</taxon>
        <taxon>Peptostreptococcales</taxon>
        <taxon>Peptostreptococcaceae</taxon>
        <taxon>Tepidibacter</taxon>
    </lineage>
</organism>
<proteinExistence type="inferred from homology"/>
<evidence type="ECO:0000256" key="1">
    <source>
        <dbReference type="ARBA" id="ARBA00007734"/>
    </source>
</evidence>
<protein>
    <submittedName>
        <fullName evidence="3">Lytic transglycosylase domain-containing protein</fullName>
    </submittedName>
</protein>
<dbReference type="SUPFAM" id="SSF53955">
    <property type="entry name" value="Lysozyme-like"/>
    <property type="match status" value="1"/>
</dbReference>
<dbReference type="Pfam" id="PF01464">
    <property type="entry name" value="SLT"/>
    <property type="match status" value="1"/>
</dbReference>
<comment type="similarity">
    <text evidence="1">Belongs to the transglycosylase Slt family.</text>
</comment>
<dbReference type="InterPro" id="IPR000189">
    <property type="entry name" value="Transglyc_AS"/>
</dbReference>
<gene>
    <name evidence="3" type="ORF">P4S50_05025</name>
</gene>
<evidence type="ECO:0000313" key="3">
    <source>
        <dbReference type="EMBL" id="WFD11440.1"/>
    </source>
</evidence>
<dbReference type="EMBL" id="CP120733">
    <property type="protein sequence ID" value="WFD11440.1"/>
    <property type="molecule type" value="Genomic_DNA"/>
</dbReference>
<evidence type="ECO:0000313" key="4">
    <source>
        <dbReference type="Proteomes" id="UP001222800"/>
    </source>
</evidence>
<dbReference type="PROSITE" id="PS00922">
    <property type="entry name" value="TRANSGLYCOSYLASE"/>
    <property type="match status" value="1"/>
</dbReference>